<dbReference type="Proteomes" id="UP000008144">
    <property type="component" value="Chromosome 1"/>
</dbReference>
<reference evidence="2" key="4">
    <citation type="submission" date="2025-09" db="UniProtKB">
        <authorList>
            <consortium name="Ensembl"/>
        </authorList>
    </citation>
    <scope>IDENTIFICATION</scope>
</reference>
<dbReference type="OMA" id="WSRHDPV"/>
<accession>A0A1W2WMT2</accession>
<reference evidence="3" key="1">
    <citation type="journal article" date="2002" name="Science">
        <title>The draft genome of Ciona intestinalis: insights into chordate and vertebrate origins.</title>
        <authorList>
            <person name="Dehal P."/>
            <person name="Satou Y."/>
            <person name="Campbell R.K."/>
            <person name="Chapman J."/>
            <person name="Degnan B."/>
            <person name="De Tomaso A."/>
            <person name="Davidson B."/>
            <person name="Di Gregorio A."/>
            <person name="Gelpke M."/>
            <person name="Goodstein D.M."/>
            <person name="Harafuji N."/>
            <person name="Hastings K.E."/>
            <person name="Ho I."/>
            <person name="Hotta K."/>
            <person name="Huang W."/>
            <person name="Kawashima T."/>
            <person name="Lemaire P."/>
            <person name="Martinez D."/>
            <person name="Meinertzhagen I.A."/>
            <person name="Necula S."/>
            <person name="Nonaka M."/>
            <person name="Putnam N."/>
            <person name="Rash S."/>
            <person name="Saiga H."/>
            <person name="Satake M."/>
            <person name="Terry A."/>
            <person name="Yamada L."/>
            <person name="Wang H.G."/>
            <person name="Awazu S."/>
            <person name="Azumi K."/>
            <person name="Boore J."/>
            <person name="Branno M."/>
            <person name="Chin-Bow S."/>
            <person name="DeSantis R."/>
            <person name="Doyle S."/>
            <person name="Francino P."/>
            <person name="Keys D.N."/>
            <person name="Haga S."/>
            <person name="Hayashi H."/>
            <person name="Hino K."/>
            <person name="Imai K.S."/>
            <person name="Inaba K."/>
            <person name="Kano S."/>
            <person name="Kobayashi K."/>
            <person name="Kobayashi M."/>
            <person name="Lee B.I."/>
            <person name="Makabe K.W."/>
            <person name="Manohar C."/>
            <person name="Matassi G."/>
            <person name="Medina M."/>
            <person name="Mochizuki Y."/>
            <person name="Mount S."/>
            <person name="Morishita T."/>
            <person name="Miura S."/>
            <person name="Nakayama A."/>
            <person name="Nishizaka S."/>
            <person name="Nomoto H."/>
            <person name="Ohta F."/>
            <person name="Oishi K."/>
            <person name="Rigoutsos I."/>
            <person name="Sano M."/>
            <person name="Sasaki A."/>
            <person name="Sasakura Y."/>
            <person name="Shoguchi E."/>
            <person name="Shin-i T."/>
            <person name="Spagnuolo A."/>
            <person name="Stainier D."/>
            <person name="Suzuki M.M."/>
            <person name="Tassy O."/>
            <person name="Takatori N."/>
            <person name="Tokuoka M."/>
            <person name="Yagi K."/>
            <person name="Yoshizaki F."/>
            <person name="Wada S."/>
            <person name="Zhang C."/>
            <person name="Hyatt P.D."/>
            <person name="Larimer F."/>
            <person name="Detter C."/>
            <person name="Doggett N."/>
            <person name="Glavina T."/>
            <person name="Hawkins T."/>
            <person name="Richardson P."/>
            <person name="Lucas S."/>
            <person name="Kohara Y."/>
            <person name="Levine M."/>
            <person name="Satoh N."/>
            <person name="Rokhsar D.S."/>
        </authorList>
    </citation>
    <scope>NUCLEOTIDE SEQUENCE [LARGE SCALE GENOMIC DNA]</scope>
</reference>
<reference evidence="2" key="3">
    <citation type="submission" date="2025-08" db="UniProtKB">
        <authorList>
            <consortium name="Ensembl"/>
        </authorList>
    </citation>
    <scope>IDENTIFICATION</scope>
</reference>
<feature type="compositionally biased region" description="Polar residues" evidence="1">
    <location>
        <begin position="1"/>
        <end position="14"/>
    </location>
</feature>
<dbReference type="GeneID" id="100179625"/>
<feature type="region of interest" description="Disordered" evidence="1">
    <location>
        <begin position="1"/>
        <end position="30"/>
    </location>
</feature>
<dbReference type="RefSeq" id="XP_002131471.1">
    <property type="nucleotide sequence ID" value="XM_002131435.3"/>
</dbReference>
<dbReference type="HOGENOM" id="CLU_1604816_0_0_1"/>
<reference evidence="2" key="2">
    <citation type="journal article" date="2008" name="Genome Biol.">
        <title>Improved genome assembly and evidence-based global gene model set for the chordate Ciona intestinalis: new insight into intron and operon populations.</title>
        <authorList>
            <person name="Satou Y."/>
            <person name="Mineta K."/>
            <person name="Ogasawara M."/>
            <person name="Sasakura Y."/>
            <person name="Shoguchi E."/>
            <person name="Ueno K."/>
            <person name="Yamada L."/>
            <person name="Matsumoto J."/>
            <person name="Wasserscheid J."/>
            <person name="Dewar K."/>
            <person name="Wiley G.B."/>
            <person name="Macmil S.L."/>
            <person name="Roe B.A."/>
            <person name="Zeller R.W."/>
            <person name="Hastings K.E."/>
            <person name="Lemaire P."/>
            <person name="Lindquist E."/>
            <person name="Endo T."/>
            <person name="Hotta K."/>
            <person name="Inaba K."/>
        </authorList>
    </citation>
    <scope>NUCLEOTIDE SEQUENCE [LARGE SCALE GENOMIC DNA]</scope>
    <source>
        <strain evidence="2">wild type</strain>
    </source>
</reference>
<evidence type="ECO:0000256" key="1">
    <source>
        <dbReference type="SAM" id="MobiDB-lite"/>
    </source>
</evidence>
<dbReference type="EMBL" id="EAAA01000071">
    <property type="status" value="NOT_ANNOTATED_CDS"/>
    <property type="molecule type" value="Genomic_DNA"/>
</dbReference>
<gene>
    <name evidence="2" type="primary">LOC100179625</name>
</gene>
<dbReference type="InParanoid" id="F6REZ6"/>
<protein>
    <submittedName>
        <fullName evidence="2">Uncharacterized LOC100179625</fullName>
    </submittedName>
</protein>
<name>F6REZ6_CIOIN</name>
<keyword evidence="3" id="KW-1185">Reference proteome</keyword>
<dbReference type="OrthoDB" id="8903066at2759"/>
<dbReference type="AlphaFoldDB" id="F6REZ6"/>
<dbReference type="Ensembl" id="ENSCINT00000009923.3">
    <property type="protein sequence ID" value="ENSCINP00000009923.3"/>
    <property type="gene ID" value="ENSCING00000004795.3"/>
</dbReference>
<dbReference type="KEGG" id="cin:100179625"/>
<accession>F6REZ6</accession>
<evidence type="ECO:0000313" key="3">
    <source>
        <dbReference type="Proteomes" id="UP000008144"/>
    </source>
</evidence>
<evidence type="ECO:0000313" key="2">
    <source>
        <dbReference type="Ensembl" id="ENSCINP00000009923.3"/>
    </source>
</evidence>
<proteinExistence type="predicted"/>
<sequence length="157" mass="18083">MSATFISGARTSSKWGKHDPVSMQQSRTDHWSKMKHQATNFTLKMPEATVITKQLPHDASRYRMNPDGSIIPLKGEAFDDKLNRDFQDDTAPGNYQKTRLYRSRSIPNMKKYRNQFNDRAREGFKFWPLTRPKPTLYGKYGMGSYKSVLGLGDAVRT</sequence>
<organism evidence="2 3">
    <name type="scientific">Ciona intestinalis</name>
    <name type="common">Transparent sea squirt</name>
    <name type="synonym">Ascidia intestinalis</name>
    <dbReference type="NCBI Taxonomy" id="7719"/>
    <lineage>
        <taxon>Eukaryota</taxon>
        <taxon>Metazoa</taxon>
        <taxon>Chordata</taxon>
        <taxon>Tunicata</taxon>
        <taxon>Ascidiacea</taxon>
        <taxon>Phlebobranchia</taxon>
        <taxon>Cionidae</taxon>
        <taxon>Ciona</taxon>
    </lineage>
</organism>